<evidence type="ECO:0000313" key="10">
    <source>
        <dbReference type="EMBL" id="SNR77085.1"/>
    </source>
</evidence>
<evidence type="ECO:0000256" key="7">
    <source>
        <dbReference type="ARBA" id="ARBA00023136"/>
    </source>
</evidence>
<keyword evidence="11" id="KW-1185">Reference proteome</keyword>
<dbReference type="PANTHER" id="PTHR33908">
    <property type="entry name" value="MANNOSYLTRANSFERASE YKCB-RELATED"/>
    <property type="match status" value="1"/>
</dbReference>
<keyword evidence="4" id="KW-0808">Transferase</keyword>
<feature type="transmembrane region" description="Helical" evidence="8">
    <location>
        <begin position="129"/>
        <end position="146"/>
    </location>
</feature>
<evidence type="ECO:0000256" key="5">
    <source>
        <dbReference type="ARBA" id="ARBA00022692"/>
    </source>
</evidence>
<feature type="transmembrane region" description="Helical" evidence="8">
    <location>
        <begin position="193"/>
        <end position="212"/>
    </location>
</feature>
<keyword evidence="6 8" id="KW-1133">Transmembrane helix</keyword>
<evidence type="ECO:0000256" key="4">
    <source>
        <dbReference type="ARBA" id="ARBA00022679"/>
    </source>
</evidence>
<dbReference type="InterPro" id="IPR038731">
    <property type="entry name" value="RgtA/B/C-like"/>
</dbReference>
<dbReference type="Proteomes" id="UP000198337">
    <property type="component" value="Unassembled WGS sequence"/>
</dbReference>
<evidence type="ECO:0000256" key="8">
    <source>
        <dbReference type="SAM" id="Phobius"/>
    </source>
</evidence>
<dbReference type="EMBL" id="FZNV01000009">
    <property type="protein sequence ID" value="SNR77085.1"/>
    <property type="molecule type" value="Genomic_DNA"/>
</dbReference>
<evidence type="ECO:0000313" key="11">
    <source>
        <dbReference type="Proteomes" id="UP000198337"/>
    </source>
</evidence>
<keyword evidence="3 10" id="KW-0328">Glycosyltransferase</keyword>
<feature type="transmembrane region" description="Helical" evidence="8">
    <location>
        <begin position="283"/>
        <end position="303"/>
    </location>
</feature>
<gene>
    <name evidence="10" type="ORF">SAMN04488009_3695</name>
</gene>
<protein>
    <submittedName>
        <fullName evidence="10">Dolichyl-phosphate-mannose-protein mannosyltransferase</fullName>
    </submittedName>
</protein>
<name>A0ABY1SMD2_9FLAO</name>
<dbReference type="RefSeq" id="WP_089262836.1">
    <property type="nucleotide sequence ID" value="NZ_FZNV01000009.1"/>
</dbReference>
<evidence type="ECO:0000259" key="9">
    <source>
        <dbReference type="Pfam" id="PF13231"/>
    </source>
</evidence>
<evidence type="ECO:0000256" key="3">
    <source>
        <dbReference type="ARBA" id="ARBA00022676"/>
    </source>
</evidence>
<evidence type="ECO:0000256" key="1">
    <source>
        <dbReference type="ARBA" id="ARBA00004651"/>
    </source>
</evidence>
<comment type="subcellular location">
    <subcellularLocation>
        <location evidence="1">Cell membrane</location>
        <topology evidence="1">Multi-pass membrane protein</topology>
    </subcellularLocation>
</comment>
<feature type="transmembrane region" description="Helical" evidence="8">
    <location>
        <begin position="73"/>
        <end position="94"/>
    </location>
</feature>
<dbReference type="Pfam" id="PF13231">
    <property type="entry name" value="PMT_2"/>
    <property type="match status" value="1"/>
</dbReference>
<reference evidence="10 11" key="1">
    <citation type="submission" date="2017-06" db="EMBL/GenBank/DDBJ databases">
        <authorList>
            <person name="Varghese N."/>
            <person name="Submissions S."/>
        </authorList>
    </citation>
    <scope>NUCLEOTIDE SEQUENCE [LARGE SCALE GENOMIC DNA]</scope>
    <source>
        <strain evidence="10 11">DSM 19840</strain>
    </source>
</reference>
<feature type="domain" description="Glycosyltransferase RgtA/B/C/D-like" evidence="9">
    <location>
        <begin position="52"/>
        <end position="214"/>
    </location>
</feature>
<proteinExistence type="predicted"/>
<accession>A0ABY1SMD2</accession>
<feature type="transmembrane region" description="Helical" evidence="8">
    <location>
        <begin position="12"/>
        <end position="32"/>
    </location>
</feature>
<comment type="caution">
    <text evidence="10">The sequence shown here is derived from an EMBL/GenBank/DDBJ whole genome shotgun (WGS) entry which is preliminary data.</text>
</comment>
<dbReference type="InterPro" id="IPR050297">
    <property type="entry name" value="LipidA_mod_glycosyltrf_83"/>
</dbReference>
<keyword evidence="7 8" id="KW-0472">Membrane</keyword>
<evidence type="ECO:0000256" key="2">
    <source>
        <dbReference type="ARBA" id="ARBA00022475"/>
    </source>
</evidence>
<sequence>MVGKGDSGYKVALLAFISFLAITGITLLKSALELEDAEQAYYTQWLRLGYDDQPPLYTWVQYGINKIIGVHKIAFSLFRGVLFALTLLVLYRFALVRLKYNTKAQLATLLLVLVPVCIDFMFRRLSHTSLLCIAIIGTYFCVHQLIKYKTYPYYVLLGLLVGVGILSKYNFVFFLITLLVVSIWDKKLFSAIWNIRVLISIIIALAIIYPHISWLLGSSGYQVFLSESIQEKVMGNTIKPTFSLLPVLTFLKGILALVYIMLIVLALGFFFKVLTFKKPVNSWFLKMAIIQFLVLLLFFVIFQTQKVETRWLLPLFIPFTILLMESIELKNGMKVVKIGYWLFYSVLFAQVVRTPLEQLLQIKSSVQYGFHPVAKMLENKYPNDQWTLPNVTYAGNIRLLQPGRTIIAQDDYSYEDKHTGEPKLQVSFNKPANGQYVVMDSILDFGKEKQNIYFYSALGN</sequence>
<evidence type="ECO:0000256" key="6">
    <source>
        <dbReference type="ARBA" id="ARBA00022989"/>
    </source>
</evidence>
<keyword evidence="5 8" id="KW-0812">Transmembrane</keyword>
<feature type="transmembrane region" description="Helical" evidence="8">
    <location>
        <begin position="152"/>
        <end position="181"/>
    </location>
</feature>
<feature type="transmembrane region" description="Helical" evidence="8">
    <location>
        <begin position="106"/>
        <end position="122"/>
    </location>
</feature>
<dbReference type="GO" id="GO:0016757">
    <property type="term" value="F:glycosyltransferase activity"/>
    <property type="evidence" value="ECO:0007669"/>
    <property type="project" value="UniProtKB-KW"/>
</dbReference>
<dbReference type="PANTHER" id="PTHR33908:SF11">
    <property type="entry name" value="MEMBRANE PROTEIN"/>
    <property type="match status" value="1"/>
</dbReference>
<feature type="transmembrane region" description="Helical" evidence="8">
    <location>
        <begin position="250"/>
        <end position="271"/>
    </location>
</feature>
<organism evidence="10 11">
    <name type="scientific">Maribacter sedimenticola</name>
    <dbReference type="NCBI Taxonomy" id="228956"/>
    <lineage>
        <taxon>Bacteria</taxon>
        <taxon>Pseudomonadati</taxon>
        <taxon>Bacteroidota</taxon>
        <taxon>Flavobacteriia</taxon>
        <taxon>Flavobacteriales</taxon>
        <taxon>Flavobacteriaceae</taxon>
        <taxon>Maribacter</taxon>
    </lineage>
</organism>
<keyword evidence="2" id="KW-1003">Cell membrane</keyword>